<dbReference type="EMBL" id="LIIK01000032">
    <property type="protein sequence ID" value="KQM08548.1"/>
    <property type="molecule type" value="Genomic_DNA"/>
</dbReference>
<dbReference type="Proteomes" id="UP000054172">
    <property type="component" value="Unassembled WGS sequence"/>
</dbReference>
<feature type="region of interest" description="Disordered" evidence="1">
    <location>
        <begin position="228"/>
        <end position="270"/>
    </location>
</feature>
<protein>
    <submittedName>
        <fullName evidence="2">Uncharacterized protein</fullName>
    </submittedName>
</protein>
<dbReference type="PROSITE" id="PS51257">
    <property type="entry name" value="PROKAR_LIPOPROTEIN"/>
    <property type="match status" value="1"/>
</dbReference>
<evidence type="ECO:0000313" key="3">
    <source>
        <dbReference type="Proteomes" id="UP000054172"/>
    </source>
</evidence>
<reference evidence="2" key="1">
    <citation type="submission" date="2015-08" db="EMBL/GenBank/DDBJ databases">
        <title>Candidatus Bacteriodes Periocalifornicus.</title>
        <authorList>
            <person name="McLean J.S."/>
            <person name="Kelley S."/>
        </authorList>
    </citation>
    <scope>NUCLEOTIDE SEQUENCE [LARGE SCALE GENOMIC DNA]</scope>
    <source>
        <strain evidence="2">12B</strain>
    </source>
</reference>
<comment type="caution">
    <text evidence="2">The sequence shown here is derived from an EMBL/GenBank/DDBJ whole genome shotgun (WGS) entry which is preliminary data.</text>
</comment>
<dbReference type="AlphaFoldDB" id="A0A0Q4B714"/>
<proteinExistence type="predicted"/>
<feature type="compositionally biased region" description="Pro residues" evidence="1">
    <location>
        <begin position="249"/>
        <end position="262"/>
    </location>
</feature>
<sequence length="416" mass="46555">MVRGMLAAGVLLAACEKEQQLEIAEKTPNEAIELITTPVGEKDTLAMLFATLLNNADFGQAVYRGAAEMLDGDNEFLLAEVATPARSRGESTRAWQQTISSYVRVASDGTRGNGRLPDVVERLLQSDPLTNFLLLAPDGEVLDASDMDRDDLLVVALPANYDDQKDYQLRGYTKQGEMVMLSSRVAPNRPVLVVGRNERVICVPRGTNPGEGYKLYYQGRTNAYYFRNPPRQWHLPEDGDDDGGGYMPPVEPNPQPPKPVAPTPTDRSKLSGKSEYLLKAGFKSQRDLEDVEPWPKGRPEVRCYVAFHDGSKENMFLGDRGWWNGNTKDLNIQFWKWADEAKSGDYYTIKWIEEDGGAAVDLSLSYTYKGITGKVGFKWNDDDDTIGERSVHYTDEALRDGKLYDLGGFRFWIAVK</sequence>
<evidence type="ECO:0000313" key="2">
    <source>
        <dbReference type="EMBL" id="KQM08548.1"/>
    </source>
</evidence>
<gene>
    <name evidence="2" type="ORF">AL399_06685</name>
</gene>
<accession>A0A0Q4B714</accession>
<keyword evidence="3" id="KW-1185">Reference proteome</keyword>
<dbReference type="STRING" id="1702214.AL399_06685"/>
<evidence type="ECO:0000256" key="1">
    <source>
        <dbReference type="SAM" id="MobiDB-lite"/>
    </source>
</evidence>
<dbReference type="PATRIC" id="fig|1702214.3.peg.644"/>
<organism evidence="2 3">
    <name type="scientific">Candidatus [Bacteroides] periocalifornicus</name>
    <dbReference type="NCBI Taxonomy" id="1702214"/>
    <lineage>
        <taxon>Bacteria</taxon>
        <taxon>Pseudomonadati</taxon>
        <taxon>Bacteroidota</taxon>
    </lineage>
</organism>
<name>A0A0Q4B714_9BACT</name>